<dbReference type="EMBL" id="JAGSMN010000006">
    <property type="protein sequence ID" value="MBR7671550.1"/>
    <property type="molecule type" value="Genomic_DNA"/>
</dbReference>
<proteinExistence type="predicted"/>
<evidence type="ECO:0000313" key="2">
    <source>
        <dbReference type="EMBL" id="MBR7671550.1"/>
    </source>
</evidence>
<evidence type="ECO:0000313" key="3">
    <source>
        <dbReference type="Proteomes" id="UP000675554"/>
    </source>
</evidence>
<reference evidence="2" key="1">
    <citation type="submission" date="2021-04" db="EMBL/GenBank/DDBJ databases">
        <title>Sequencing of actinobacteria type strains.</title>
        <authorList>
            <person name="Nguyen G.-S."/>
            <person name="Wentzel A."/>
        </authorList>
    </citation>
    <scope>NUCLEOTIDE SEQUENCE</scope>
    <source>
        <strain evidence="2">DSM 42095</strain>
    </source>
</reference>
<feature type="domain" description="Carrier" evidence="1">
    <location>
        <begin position="9"/>
        <end position="87"/>
    </location>
</feature>
<protein>
    <submittedName>
        <fullName evidence="2">Acyl carrier protein</fullName>
    </submittedName>
</protein>
<evidence type="ECO:0000259" key="1">
    <source>
        <dbReference type="PROSITE" id="PS50075"/>
    </source>
</evidence>
<comment type="caution">
    <text evidence="2">The sequence shown here is derived from an EMBL/GenBank/DDBJ whole genome shotgun (WGS) entry which is preliminary data.</text>
</comment>
<keyword evidence="3" id="KW-1185">Reference proteome</keyword>
<dbReference type="InterPro" id="IPR036736">
    <property type="entry name" value="ACP-like_sf"/>
</dbReference>
<dbReference type="PROSITE" id="PS50075">
    <property type="entry name" value="CARRIER"/>
    <property type="match status" value="1"/>
</dbReference>
<sequence>MNAQRHPDDDTTDITDSILEFLSTATGGRQLTVDQDYVSEGLVDSLLALELVTQVEVRFGVEVEVEDLDLDNFRTASRIAAFVRRKRGVPEHADG</sequence>
<dbReference type="Gene3D" id="1.10.1200.10">
    <property type="entry name" value="ACP-like"/>
    <property type="match status" value="1"/>
</dbReference>
<dbReference type="Proteomes" id="UP000675554">
    <property type="component" value="Unassembled WGS sequence"/>
</dbReference>
<accession>A0A8T4IJF4</accession>
<name>A0A8T4IJF4_9ACTN</name>
<organism evidence="2 3">
    <name type="scientific">Streptomyces daliensis</name>
    <dbReference type="NCBI Taxonomy" id="299421"/>
    <lineage>
        <taxon>Bacteria</taxon>
        <taxon>Bacillati</taxon>
        <taxon>Actinomycetota</taxon>
        <taxon>Actinomycetes</taxon>
        <taxon>Kitasatosporales</taxon>
        <taxon>Streptomycetaceae</taxon>
        <taxon>Streptomyces</taxon>
    </lineage>
</organism>
<dbReference type="AlphaFoldDB" id="A0A8T4IJF4"/>
<gene>
    <name evidence="2" type="ORF">KDA82_00545</name>
</gene>
<dbReference type="Pfam" id="PF00550">
    <property type="entry name" value="PP-binding"/>
    <property type="match status" value="1"/>
</dbReference>
<dbReference type="SUPFAM" id="SSF47336">
    <property type="entry name" value="ACP-like"/>
    <property type="match status" value="1"/>
</dbReference>
<dbReference type="InterPro" id="IPR009081">
    <property type="entry name" value="PP-bd_ACP"/>
</dbReference>